<dbReference type="InterPro" id="IPR017900">
    <property type="entry name" value="4Fe4S_Fe_S_CS"/>
</dbReference>
<dbReference type="OrthoDB" id="1722024at2"/>
<keyword evidence="7" id="KW-1185">Reference proteome</keyword>
<dbReference type="Pfam" id="PF13247">
    <property type="entry name" value="Fer4_11"/>
    <property type="match status" value="2"/>
</dbReference>
<keyword evidence="1" id="KW-0004">4Fe-4S</keyword>
<name>A0A1Z5HR72_9FIRM</name>
<dbReference type="Pfam" id="PF12797">
    <property type="entry name" value="Fer4_2"/>
    <property type="match status" value="1"/>
</dbReference>
<protein>
    <submittedName>
        <fullName evidence="6">Molybdopterin oxidoreductase, iron-sulfur binding subunit</fullName>
    </submittedName>
</protein>
<keyword evidence="3" id="KW-0408">Iron</keyword>
<dbReference type="PANTHER" id="PTHR43177">
    <property type="entry name" value="PROTEIN NRFC"/>
    <property type="match status" value="1"/>
</dbReference>
<reference evidence="7" key="1">
    <citation type="journal article" date="2017" name="Appl. Environ. Microbiol.">
        <title>Genomic analysis of Calderihabitans maritimus KKC1, a thermophilic hydrogenogenic carboxydotrophic bacterium isolated from marine sediment.</title>
        <authorList>
            <person name="Omae K."/>
            <person name="Yoneda Y."/>
            <person name="Fukuyama Y."/>
            <person name="Yoshida T."/>
            <person name="Sako Y."/>
        </authorList>
    </citation>
    <scope>NUCLEOTIDE SEQUENCE [LARGE SCALE GENOMIC DNA]</scope>
    <source>
        <strain evidence="7">KKC1</strain>
    </source>
</reference>
<evidence type="ECO:0000256" key="2">
    <source>
        <dbReference type="ARBA" id="ARBA00022723"/>
    </source>
</evidence>
<dbReference type="Gene3D" id="3.30.70.20">
    <property type="match status" value="2"/>
</dbReference>
<sequence length="236" mass="26159">MGGISRREFFSGLKVALAGEKGGNGGSPRWAMVIDLSKCIGCHACTVACKAENRTPPGVTYNVVVEEEQGRFPNVVRTNLPRPCMQCDRPPCAQVCPVQATYKLENGITAVDYERCIGCRYCIVNCPYGARYFDFGDSYDQEMVGYSAAQAHEWGMNWGKRTKGKIPTGIVRKCTFCYHRLERGEEPACVETCPGDARFFGDLNDPHSTVAKLAASPRAFRLKEELGTHPRVIYLK</sequence>
<feature type="domain" description="4Fe-4S ferredoxin-type" evidence="5">
    <location>
        <begin position="74"/>
        <end position="106"/>
    </location>
</feature>
<accession>A0A1Z5HR72</accession>
<dbReference type="PANTHER" id="PTHR43177:SF3">
    <property type="entry name" value="PROTEIN NRFC HOMOLOG"/>
    <property type="match status" value="1"/>
</dbReference>
<dbReference type="GO" id="GO:0051539">
    <property type="term" value="F:4 iron, 4 sulfur cluster binding"/>
    <property type="evidence" value="ECO:0007669"/>
    <property type="project" value="UniProtKB-KW"/>
</dbReference>
<keyword evidence="4" id="KW-0411">Iron-sulfur</keyword>
<comment type="caution">
    <text evidence="6">The sequence shown here is derived from an EMBL/GenBank/DDBJ whole genome shotgun (WGS) entry which is preliminary data.</text>
</comment>
<dbReference type="RefSeq" id="WP_088553446.1">
    <property type="nucleotide sequence ID" value="NZ_BDGJ01000042.1"/>
</dbReference>
<dbReference type="AlphaFoldDB" id="A0A1Z5HR72"/>
<keyword evidence="2" id="KW-0479">Metal-binding</keyword>
<evidence type="ECO:0000313" key="7">
    <source>
        <dbReference type="Proteomes" id="UP000197032"/>
    </source>
</evidence>
<evidence type="ECO:0000256" key="3">
    <source>
        <dbReference type="ARBA" id="ARBA00023004"/>
    </source>
</evidence>
<evidence type="ECO:0000256" key="1">
    <source>
        <dbReference type="ARBA" id="ARBA00022485"/>
    </source>
</evidence>
<gene>
    <name evidence="6" type="ORF">KKC1_11740</name>
</gene>
<dbReference type="PROSITE" id="PS51379">
    <property type="entry name" value="4FE4S_FER_2"/>
    <property type="match status" value="3"/>
</dbReference>
<organism evidence="6 7">
    <name type="scientific">Calderihabitans maritimus</name>
    <dbReference type="NCBI Taxonomy" id="1246530"/>
    <lineage>
        <taxon>Bacteria</taxon>
        <taxon>Bacillati</taxon>
        <taxon>Bacillota</taxon>
        <taxon>Clostridia</taxon>
        <taxon>Neomoorellales</taxon>
        <taxon>Calderihabitantaceae</taxon>
        <taxon>Calderihabitans</taxon>
    </lineage>
</organism>
<dbReference type="InterPro" id="IPR050954">
    <property type="entry name" value="ET_IronSulfur_Cluster-Binding"/>
</dbReference>
<evidence type="ECO:0000259" key="5">
    <source>
        <dbReference type="PROSITE" id="PS51379"/>
    </source>
</evidence>
<dbReference type="Proteomes" id="UP000197032">
    <property type="component" value="Unassembled WGS sequence"/>
</dbReference>
<dbReference type="CDD" id="cd10551">
    <property type="entry name" value="PsrB"/>
    <property type="match status" value="1"/>
</dbReference>
<feature type="domain" description="4Fe-4S ferredoxin-type" evidence="5">
    <location>
        <begin position="30"/>
        <end position="59"/>
    </location>
</feature>
<dbReference type="InterPro" id="IPR017896">
    <property type="entry name" value="4Fe4S_Fe-S-bd"/>
</dbReference>
<dbReference type="GO" id="GO:0046872">
    <property type="term" value="F:metal ion binding"/>
    <property type="evidence" value="ECO:0007669"/>
    <property type="project" value="UniProtKB-KW"/>
</dbReference>
<feature type="domain" description="4Fe-4S ferredoxin-type" evidence="5">
    <location>
        <begin position="107"/>
        <end position="136"/>
    </location>
</feature>
<evidence type="ECO:0000313" key="6">
    <source>
        <dbReference type="EMBL" id="GAW92014.1"/>
    </source>
</evidence>
<dbReference type="SUPFAM" id="SSF54862">
    <property type="entry name" value="4Fe-4S ferredoxins"/>
    <property type="match status" value="1"/>
</dbReference>
<dbReference type="EMBL" id="BDGJ01000042">
    <property type="protein sequence ID" value="GAW92014.1"/>
    <property type="molecule type" value="Genomic_DNA"/>
</dbReference>
<proteinExistence type="predicted"/>
<dbReference type="PROSITE" id="PS00198">
    <property type="entry name" value="4FE4S_FER_1"/>
    <property type="match status" value="1"/>
</dbReference>
<evidence type="ECO:0000256" key="4">
    <source>
        <dbReference type="ARBA" id="ARBA00023014"/>
    </source>
</evidence>